<evidence type="ECO:0000313" key="2">
    <source>
        <dbReference type="Proteomes" id="UP000256530"/>
    </source>
</evidence>
<name>A0A3D9TIP6_BACMY</name>
<accession>A0A3D9TIP6</accession>
<gene>
    <name evidence="1" type="ORF">DET55_1505</name>
</gene>
<evidence type="ECO:0000313" key="1">
    <source>
        <dbReference type="EMBL" id="REF17048.1"/>
    </source>
</evidence>
<comment type="caution">
    <text evidence="1">The sequence shown here is derived from an EMBL/GenBank/DDBJ whole genome shotgun (WGS) entry which is preliminary data.</text>
</comment>
<organism evidence="1 2">
    <name type="scientific">Bacillus mycoides</name>
    <dbReference type="NCBI Taxonomy" id="1405"/>
    <lineage>
        <taxon>Bacteria</taxon>
        <taxon>Bacillati</taxon>
        <taxon>Bacillota</taxon>
        <taxon>Bacilli</taxon>
        <taxon>Bacillales</taxon>
        <taxon>Bacillaceae</taxon>
        <taxon>Bacillus</taxon>
        <taxon>Bacillus cereus group</taxon>
    </lineage>
</organism>
<protein>
    <submittedName>
        <fullName evidence="1">Uncharacterized protein</fullName>
    </submittedName>
</protein>
<dbReference type="AlphaFoldDB" id="A0A3D9TIP6"/>
<dbReference type="EMBL" id="QTTY01000050">
    <property type="protein sequence ID" value="REF17048.1"/>
    <property type="molecule type" value="Genomic_DNA"/>
</dbReference>
<proteinExistence type="predicted"/>
<sequence>MVAFQHINSGMKSYRKEDIVFRCPLFGEFNYQKKLSQFLRAGIGKIIQNIYKGVKNF</sequence>
<reference evidence="1 2" key="1">
    <citation type="submission" date="2018-08" db="EMBL/GenBank/DDBJ databases">
        <title>Freshwater and sediment microbial communities from various areas in North America, analyzing microbe dynamics in response to fracking.</title>
        <authorList>
            <person name="Lamendella R."/>
        </authorList>
    </citation>
    <scope>NUCLEOTIDE SEQUENCE [LARGE SCALE GENOMIC DNA]</scope>
    <source>
        <strain evidence="1 2">DB-1</strain>
    </source>
</reference>
<dbReference type="Proteomes" id="UP000256530">
    <property type="component" value="Unassembled WGS sequence"/>
</dbReference>